<dbReference type="PROSITE" id="PS51387">
    <property type="entry name" value="FAD_PCMH"/>
    <property type="match status" value="1"/>
</dbReference>
<dbReference type="GO" id="GO:0071949">
    <property type="term" value="F:FAD binding"/>
    <property type="evidence" value="ECO:0007669"/>
    <property type="project" value="InterPro"/>
</dbReference>
<proteinExistence type="inferred from homology"/>
<name>A0A4R0R9S4_9APHY</name>
<dbReference type="Pfam" id="PF01565">
    <property type="entry name" value="FAD_binding_4"/>
    <property type="match status" value="1"/>
</dbReference>
<keyword evidence="5" id="KW-0560">Oxidoreductase</keyword>
<evidence type="ECO:0000313" key="7">
    <source>
        <dbReference type="EMBL" id="TCD64600.1"/>
    </source>
</evidence>
<keyword evidence="8" id="KW-1185">Reference proteome</keyword>
<organism evidence="7 8">
    <name type="scientific">Steccherinum ochraceum</name>
    <dbReference type="NCBI Taxonomy" id="92696"/>
    <lineage>
        <taxon>Eukaryota</taxon>
        <taxon>Fungi</taxon>
        <taxon>Dikarya</taxon>
        <taxon>Basidiomycota</taxon>
        <taxon>Agaricomycotina</taxon>
        <taxon>Agaricomycetes</taxon>
        <taxon>Polyporales</taxon>
        <taxon>Steccherinaceae</taxon>
        <taxon>Steccherinum</taxon>
    </lineage>
</organism>
<evidence type="ECO:0000256" key="4">
    <source>
        <dbReference type="ARBA" id="ARBA00022827"/>
    </source>
</evidence>
<comment type="caution">
    <text evidence="7">The sequence shown here is derived from an EMBL/GenBank/DDBJ whole genome shotgun (WGS) entry which is preliminary data.</text>
</comment>
<evidence type="ECO:0000256" key="3">
    <source>
        <dbReference type="ARBA" id="ARBA00022630"/>
    </source>
</evidence>
<gene>
    <name evidence="7" type="ORF">EIP91_003865</name>
</gene>
<dbReference type="Proteomes" id="UP000292702">
    <property type="component" value="Unassembled WGS sequence"/>
</dbReference>
<comment type="similarity">
    <text evidence="2">Belongs to the oxygen-dependent FAD-linked oxidoreductase family.</text>
</comment>
<dbReference type="STRING" id="92696.A0A4R0R9S4"/>
<dbReference type="Pfam" id="PF08031">
    <property type="entry name" value="BBE"/>
    <property type="match status" value="1"/>
</dbReference>
<evidence type="ECO:0000313" key="8">
    <source>
        <dbReference type="Proteomes" id="UP000292702"/>
    </source>
</evidence>
<dbReference type="AlphaFoldDB" id="A0A4R0R9S4"/>
<dbReference type="InterPro" id="IPR006094">
    <property type="entry name" value="Oxid_FAD_bind_N"/>
</dbReference>
<sequence>MSNFDIFRGRFKGDLITPSHPEYHKALDRWAANSIRPAAVVAFVKDARDVGLAIGYARASGLRIAVRGGGHSISGASSSDGGLVVDLSRYMNNVRIDAKKKLAYAQGGANWRAVDIASVQHGLAAVGGTVNHIGVGGFTLGGGYGWLSGAHGLAIDNLVQVTVVTADGVVLVANESQHTDLFWGVRGGGSNFGVVTEFVFKVHPQRHRVFAGRVIFSADSCEKVAAFLDLWWPRARPEEGMISAVVCFVFYNGSEADGRIAYKGLFDIGPLSDWASEIPYEQLNGMMNSHAEWGANYHAKGVLLCDQPSQQLNRIVHQKLMETASDPSLNVAILHEYFPHWKINSRPADATPYRRDLPGNVLVRVQWKDNAPDKAQIAREIVRQLTMLMPQGEGYGNYSDVPSTSVATASDGTKALFREHYPKLQEIKKKFDPDMVFNQWHTIVPE</sequence>
<protein>
    <recommendedName>
        <fullName evidence="6">FAD-binding PCMH-type domain-containing protein</fullName>
    </recommendedName>
</protein>
<evidence type="ECO:0000259" key="6">
    <source>
        <dbReference type="PROSITE" id="PS51387"/>
    </source>
</evidence>
<dbReference type="EMBL" id="RWJN01000226">
    <property type="protein sequence ID" value="TCD64600.1"/>
    <property type="molecule type" value="Genomic_DNA"/>
</dbReference>
<keyword evidence="4" id="KW-0274">FAD</keyword>
<dbReference type="Gene3D" id="3.30.465.10">
    <property type="match status" value="1"/>
</dbReference>
<dbReference type="PANTHER" id="PTHR42973">
    <property type="entry name" value="BINDING OXIDOREDUCTASE, PUTATIVE (AFU_ORTHOLOGUE AFUA_1G17690)-RELATED"/>
    <property type="match status" value="1"/>
</dbReference>
<dbReference type="InterPro" id="IPR016167">
    <property type="entry name" value="FAD-bd_PCMH_sub1"/>
</dbReference>
<dbReference type="InterPro" id="IPR012951">
    <property type="entry name" value="BBE"/>
</dbReference>
<dbReference type="InterPro" id="IPR016166">
    <property type="entry name" value="FAD-bd_PCMH"/>
</dbReference>
<dbReference type="Gene3D" id="3.30.43.10">
    <property type="entry name" value="Uridine Diphospho-n-acetylenolpyruvylglucosamine Reductase, domain 2"/>
    <property type="match status" value="1"/>
</dbReference>
<dbReference type="SUPFAM" id="SSF56176">
    <property type="entry name" value="FAD-binding/transporter-associated domain-like"/>
    <property type="match status" value="1"/>
</dbReference>
<evidence type="ECO:0000256" key="5">
    <source>
        <dbReference type="ARBA" id="ARBA00023002"/>
    </source>
</evidence>
<dbReference type="InterPro" id="IPR036318">
    <property type="entry name" value="FAD-bd_PCMH-like_sf"/>
</dbReference>
<dbReference type="Gene3D" id="3.40.462.20">
    <property type="match status" value="1"/>
</dbReference>
<feature type="domain" description="FAD-binding PCMH-type" evidence="6">
    <location>
        <begin position="33"/>
        <end position="205"/>
    </location>
</feature>
<accession>A0A4R0R9S4</accession>
<dbReference type="InterPro" id="IPR050416">
    <property type="entry name" value="FAD-linked_Oxidoreductase"/>
</dbReference>
<comment type="cofactor">
    <cofactor evidence="1">
        <name>FAD</name>
        <dbReference type="ChEBI" id="CHEBI:57692"/>
    </cofactor>
</comment>
<dbReference type="PANTHER" id="PTHR42973:SF39">
    <property type="entry name" value="FAD-BINDING PCMH-TYPE DOMAIN-CONTAINING PROTEIN"/>
    <property type="match status" value="1"/>
</dbReference>
<reference evidence="7 8" key="1">
    <citation type="submission" date="2018-11" db="EMBL/GenBank/DDBJ databases">
        <title>Genome assembly of Steccherinum ochraceum LE-BIN_3174, the white-rot fungus of the Steccherinaceae family (The Residual Polyporoid clade, Polyporales, Basidiomycota).</title>
        <authorList>
            <person name="Fedorova T.V."/>
            <person name="Glazunova O.A."/>
            <person name="Landesman E.O."/>
            <person name="Moiseenko K.V."/>
            <person name="Psurtseva N.V."/>
            <person name="Savinova O.S."/>
            <person name="Shakhova N.V."/>
            <person name="Tyazhelova T.V."/>
            <person name="Vasina D.V."/>
        </authorList>
    </citation>
    <scope>NUCLEOTIDE SEQUENCE [LARGE SCALE GENOMIC DNA]</scope>
    <source>
        <strain evidence="7 8">LE-BIN_3174</strain>
    </source>
</reference>
<evidence type="ECO:0000256" key="2">
    <source>
        <dbReference type="ARBA" id="ARBA00005466"/>
    </source>
</evidence>
<dbReference type="InterPro" id="IPR016169">
    <property type="entry name" value="FAD-bd_PCMH_sub2"/>
</dbReference>
<dbReference type="GO" id="GO:0016491">
    <property type="term" value="F:oxidoreductase activity"/>
    <property type="evidence" value="ECO:0007669"/>
    <property type="project" value="UniProtKB-KW"/>
</dbReference>
<evidence type="ECO:0000256" key="1">
    <source>
        <dbReference type="ARBA" id="ARBA00001974"/>
    </source>
</evidence>
<keyword evidence="3" id="KW-0285">Flavoprotein</keyword>
<dbReference type="OrthoDB" id="415825at2759"/>